<evidence type="ECO:0000313" key="11">
    <source>
        <dbReference type="EMBL" id="CAF1430540.1"/>
    </source>
</evidence>
<dbReference type="PROSITE" id="PS50940">
    <property type="entry name" value="CHIT_BIND_II"/>
    <property type="match status" value="2"/>
</dbReference>
<feature type="domain" description="Chitin-binding type-2" evidence="10">
    <location>
        <begin position="130"/>
        <end position="185"/>
    </location>
</feature>
<dbReference type="Proteomes" id="UP000663877">
    <property type="component" value="Unassembled WGS sequence"/>
</dbReference>
<dbReference type="Pfam" id="PF01607">
    <property type="entry name" value="CBM_14"/>
    <property type="match status" value="2"/>
</dbReference>
<feature type="disulfide bond" evidence="6">
    <location>
        <begin position="276"/>
        <end position="285"/>
    </location>
</feature>
<dbReference type="SUPFAM" id="SSF57625">
    <property type="entry name" value="Invertebrate chitin-binding proteins"/>
    <property type="match status" value="3"/>
</dbReference>
<dbReference type="PANTHER" id="PTHR23301">
    <property type="entry name" value="CHITIN BINDING PERITROPHIN-A"/>
    <property type="match status" value="1"/>
</dbReference>
<organism evidence="11 14">
    <name type="scientific">Adineta steineri</name>
    <dbReference type="NCBI Taxonomy" id="433720"/>
    <lineage>
        <taxon>Eukaryota</taxon>
        <taxon>Metazoa</taxon>
        <taxon>Spiralia</taxon>
        <taxon>Gnathifera</taxon>
        <taxon>Rotifera</taxon>
        <taxon>Eurotatoria</taxon>
        <taxon>Bdelloidea</taxon>
        <taxon>Adinetida</taxon>
        <taxon>Adinetidae</taxon>
        <taxon>Adineta</taxon>
    </lineage>
</organism>
<feature type="transmembrane region" description="Helical" evidence="7">
    <location>
        <begin position="370"/>
        <end position="399"/>
    </location>
</feature>
<evidence type="ECO:0000259" key="10">
    <source>
        <dbReference type="PROSITE" id="PS50940"/>
    </source>
</evidence>
<dbReference type="Gene3D" id="2.170.140.10">
    <property type="entry name" value="Chitin binding domain"/>
    <property type="match status" value="2"/>
</dbReference>
<evidence type="ECO:0000256" key="5">
    <source>
        <dbReference type="ARBA" id="ARBA00023180"/>
    </source>
</evidence>
<evidence type="ECO:0000256" key="1">
    <source>
        <dbReference type="ARBA" id="ARBA00022669"/>
    </source>
</evidence>
<keyword evidence="3" id="KW-0677">Repeat</keyword>
<dbReference type="GO" id="GO:0005576">
    <property type="term" value="C:extracellular region"/>
    <property type="evidence" value="ECO:0007669"/>
    <property type="project" value="InterPro"/>
</dbReference>
<feature type="domain" description="Chitin-binding type-2" evidence="10">
    <location>
        <begin position="42"/>
        <end position="100"/>
    </location>
</feature>
<name>A0A815NJS1_9BILA</name>
<evidence type="ECO:0000259" key="9">
    <source>
        <dbReference type="PROSITE" id="PS50026"/>
    </source>
</evidence>
<comment type="caution">
    <text evidence="6">Lacks conserved residue(s) required for the propagation of feature annotation.</text>
</comment>
<dbReference type="InterPro" id="IPR051940">
    <property type="entry name" value="Chitin_bind-dev_reg"/>
</dbReference>
<evidence type="ECO:0000256" key="8">
    <source>
        <dbReference type="SAM" id="SignalP"/>
    </source>
</evidence>
<reference evidence="11" key="1">
    <citation type="submission" date="2021-02" db="EMBL/GenBank/DDBJ databases">
        <authorList>
            <person name="Nowell W R."/>
        </authorList>
    </citation>
    <scope>NUCLEOTIDE SEQUENCE</scope>
</reference>
<keyword evidence="7" id="KW-1133">Transmembrane helix</keyword>
<dbReference type="EMBL" id="CAJNOM010001994">
    <property type="protein sequence ID" value="CAF1624205.1"/>
    <property type="molecule type" value="Genomic_DNA"/>
</dbReference>
<protein>
    <submittedName>
        <fullName evidence="11">Uncharacterized protein</fullName>
    </submittedName>
</protein>
<evidence type="ECO:0000313" key="13">
    <source>
        <dbReference type="Proteomes" id="UP000663832"/>
    </source>
</evidence>
<keyword evidence="7" id="KW-0472">Membrane</keyword>
<keyword evidence="5" id="KW-0325">Glycoprotein</keyword>
<accession>A0A815NJS1</accession>
<dbReference type="GO" id="GO:0008061">
    <property type="term" value="F:chitin binding"/>
    <property type="evidence" value="ECO:0007669"/>
    <property type="project" value="UniProtKB-KW"/>
</dbReference>
<keyword evidence="13" id="KW-1185">Reference proteome</keyword>
<dbReference type="InterPro" id="IPR000742">
    <property type="entry name" value="EGF"/>
</dbReference>
<dbReference type="PANTHER" id="PTHR23301:SF106">
    <property type="entry name" value="CHITIN-BINDING TYPE-2 DOMAIN-CONTAINING PROTEIN-RELATED"/>
    <property type="match status" value="1"/>
</dbReference>
<dbReference type="Gene3D" id="2.10.25.10">
    <property type="entry name" value="Laminin"/>
    <property type="match status" value="1"/>
</dbReference>
<evidence type="ECO:0000256" key="4">
    <source>
        <dbReference type="ARBA" id="ARBA00023157"/>
    </source>
</evidence>
<dbReference type="SMART" id="SM00494">
    <property type="entry name" value="ChtBD2"/>
    <property type="match status" value="3"/>
</dbReference>
<feature type="chain" id="PRO_5036228399" evidence="8">
    <location>
        <begin position="22"/>
        <end position="418"/>
    </location>
</feature>
<keyword evidence="7" id="KW-0812">Transmembrane</keyword>
<keyword evidence="1" id="KW-0147">Chitin-binding</keyword>
<evidence type="ECO:0000256" key="3">
    <source>
        <dbReference type="ARBA" id="ARBA00022737"/>
    </source>
</evidence>
<evidence type="ECO:0000313" key="14">
    <source>
        <dbReference type="Proteomes" id="UP000663877"/>
    </source>
</evidence>
<dbReference type="InterPro" id="IPR036508">
    <property type="entry name" value="Chitin-bd_dom_sf"/>
</dbReference>
<keyword evidence="4 6" id="KW-1015">Disulfide bond</keyword>
<proteinExistence type="predicted"/>
<comment type="caution">
    <text evidence="11">The sequence shown here is derived from an EMBL/GenBank/DDBJ whole genome shotgun (WGS) entry which is preliminary data.</text>
</comment>
<keyword evidence="2 8" id="KW-0732">Signal</keyword>
<dbReference type="PROSITE" id="PS00022">
    <property type="entry name" value="EGF_1"/>
    <property type="match status" value="1"/>
</dbReference>
<evidence type="ECO:0000256" key="6">
    <source>
        <dbReference type="PROSITE-ProRule" id="PRU00076"/>
    </source>
</evidence>
<dbReference type="EMBL" id="CAJNOI010001662">
    <property type="protein sequence ID" value="CAF1430540.1"/>
    <property type="molecule type" value="Genomic_DNA"/>
</dbReference>
<sequence>MYTLIIITICIILLQFNNLLSQSNYGSIFPIPLIISNDDPNFQECPVENGLYAHSTNCSLFHMCTLNSHTIYTCIDGFFFNPSNGQCQPILIENEVKCEIILQKMMDTNRFAFIESVGDYNSYYRRKSSVSQCTQIGIYADILDCSLFHYCRKHKHHEIYKCPNQLHFDPKTFMCSAPELVDCQYEPFIKPRDKSDKICRDHPPGTYLPVINRFDMYIICGNEGRSIPMRCQSGFIYNALTTACEKGPCTFDSTLCKNEGQCVDDPTIEKGFKCICSNQDQGEYCEIKGIQELTTEEVYINEIVKQNSHDRISKIIFDETTHLPYTKKLNFHRNHQAQQTKKYSNNIRENQPFFDSNLEQQLKIQQFIKIVLIIGVTLIGLVLFGAIVFGIVTLIRIIIYSPIENLNQWKTLHEESNI</sequence>
<feature type="signal peptide" evidence="8">
    <location>
        <begin position="1"/>
        <end position="21"/>
    </location>
</feature>
<dbReference type="PROSITE" id="PS50026">
    <property type="entry name" value="EGF_3"/>
    <property type="match status" value="1"/>
</dbReference>
<dbReference type="AlphaFoldDB" id="A0A815NJS1"/>
<evidence type="ECO:0000256" key="2">
    <source>
        <dbReference type="ARBA" id="ARBA00022729"/>
    </source>
</evidence>
<keyword evidence="6" id="KW-0245">EGF-like domain</keyword>
<evidence type="ECO:0000313" key="12">
    <source>
        <dbReference type="EMBL" id="CAF1624205.1"/>
    </source>
</evidence>
<dbReference type="Proteomes" id="UP000663832">
    <property type="component" value="Unassembled WGS sequence"/>
</dbReference>
<evidence type="ECO:0000256" key="7">
    <source>
        <dbReference type="SAM" id="Phobius"/>
    </source>
</evidence>
<gene>
    <name evidence="11" type="ORF">BJG266_LOCUS39310</name>
    <name evidence="12" type="ORF">QVE165_LOCUS56212</name>
</gene>
<dbReference type="OrthoDB" id="9991479at2759"/>
<dbReference type="InterPro" id="IPR002557">
    <property type="entry name" value="Chitin-bd_dom"/>
</dbReference>
<feature type="domain" description="EGF-like" evidence="9">
    <location>
        <begin position="245"/>
        <end position="286"/>
    </location>
</feature>